<dbReference type="InterPro" id="IPR056180">
    <property type="entry name" value="ZPR1_jr_dom"/>
</dbReference>
<comment type="subcellular location">
    <subcellularLocation>
        <location evidence="1">Nucleus</location>
    </subcellularLocation>
</comment>
<keyword evidence="12" id="KW-1185">Reference proteome</keyword>
<accession>A0AAD4C5W0</accession>
<dbReference type="Gene3D" id="2.20.25.420">
    <property type="entry name" value="ZPR1, zinc finger domain"/>
    <property type="match status" value="2"/>
</dbReference>
<comment type="function">
    <text evidence="8">Acts as a protein folding chaperone for elongation factor 1-alpha.</text>
</comment>
<dbReference type="Pfam" id="PF22794">
    <property type="entry name" value="jr-ZPR1"/>
    <property type="match status" value="2"/>
</dbReference>
<comment type="similarity">
    <text evidence="2">Belongs to the ZPR1 family.</text>
</comment>
<evidence type="ECO:0000256" key="4">
    <source>
        <dbReference type="ARBA" id="ARBA00022737"/>
    </source>
</evidence>
<evidence type="ECO:0000256" key="1">
    <source>
        <dbReference type="ARBA" id="ARBA00004123"/>
    </source>
</evidence>
<reference evidence="11" key="1">
    <citation type="submission" date="2019-10" db="EMBL/GenBank/DDBJ databases">
        <authorList>
            <consortium name="DOE Joint Genome Institute"/>
            <person name="Kuo A."/>
            <person name="Miyauchi S."/>
            <person name="Kiss E."/>
            <person name="Drula E."/>
            <person name="Kohler A."/>
            <person name="Sanchez-Garcia M."/>
            <person name="Andreopoulos B."/>
            <person name="Barry K.W."/>
            <person name="Bonito G."/>
            <person name="Buee M."/>
            <person name="Carver A."/>
            <person name="Chen C."/>
            <person name="Cichocki N."/>
            <person name="Clum A."/>
            <person name="Culley D."/>
            <person name="Crous P.W."/>
            <person name="Fauchery L."/>
            <person name="Girlanda M."/>
            <person name="Hayes R."/>
            <person name="Keri Z."/>
            <person name="LaButti K."/>
            <person name="Lipzen A."/>
            <person name="Lombard V."/>
            <person name="Magnuson J."/>
            <person name="Maillard F."/>
            <person name="Morin E."/>
            <person name="Murat C."/>
            <person name="Nolan M."/>
            <person name="Ohm R."/>
            <person name="Pangilinan J."/>
            <person name="Pereira M."/>
            <person name="Perotto S."/>
            <person name="Peter M."/>
            <person name="Riley R."/>
            <person name="Sitrit Y."/>
            <person name="Stielow B."/>
            <person name="Szollosi G."/>
            <person name="Zifcakova L."/>
            <person name="Stursova M."/>
            <person name="Spatafora J.W."/>
            <person name="Tedersoo L."/>
            <person name="Vaario L.-M."/>
            <person name="Yamada A."/>
            <person name="Yan M."/>
            <person name="Wang P."/>
            <person name="Xu J."/>
            <person name="Bruns T."/>
            <person name="Baldrian P."/>
            <person name="Vilgalys R."/>
            <person name="Henrissat B."/>
            <person name="Grigoriev I.V."/>
            <person name="Hibbett D."/>
            <person name="Nagy L.G."/>
            <person name="Martin F.M."/>
        </authorList>
    </citation>
    <scope>NUCLEOTIDE SEQUENCE</scope>
    <source>
        <strain evidence="11">BED1</strain>
    </source>
</reference>
<evidence type="ECO:0000313" key="12">
    <source>
        <dbReference type="Proteomes" id="UP001194468"/>
    </source>
</evidence>
<feature type="compositionally biased region" description="Basic and acidic residues" evidence="9">
    <location>
        <begin position="486"/>
        <end position="498"/>
    </location>
</feature>
<dbReference type="FunFam" id="2.20.25.420:FF:000002">
    <property type="entry name" value="Zinc finger protein ZPR1"/>
    <property type="match status" value="1"/>
</dbReference>
<dbReference type="FunFam" id="2.60.120.1040:FF:000001">
    <property type="entry name" value="Zinc finger protein ZPR1"/>
    <property type="match status" value="1"/>
</dbReference>
<dbReference type="Proteomes" id="UP001194468">
    <property type="component" value="Unassembled WGS sequence"/>
</dbReference>
<evidence type="ECO:0000256" key="8">
    <source>
        <dbReference type="ARBA" id="ARBA00054139"/>
    </source>
</evidence>
<dbReference type="PANTHER" id="PTHR10876:SF0">
    <property type="entry name" value="ZINC FINGER PROTEIN ZPR1"/>
    <property type="match status" value="1"/>
</dbReference>
<feature type="region of interest" description="Disordered" evidence="9">
    <location>
        <begin position="1"/>
        <end position="35"/>
    </location>
</feature>
<evidence type="ECO:0000259" key="10">
    <source>
        <dbReference type="SMART" id="SM00709"/>
    </source>
</evidence>
<dbReference type="InterPro" id="IPR042451">
    <property type="entry name" value="ZPR1_A/B_dom"/>
</dbReference>
<comment type="caution">
    <text evidence="11">The sequence shown here is derived from an EMBL/GenBank/DDBJ whole genome shotgun (WGS) entry which is preliminary data.</text>
</comment>
<feature type="region of interest" description="Disordered" evidence="9">
    <location>
        <begin position="465"/>
        <end position="498"/>
    </location>
</feature>
<reference evidence="11" key="2">
    <citation type="journal article" date="2020" name="Nat. Commun.">
        <title>Large-scale genome sequencing of mycorrhizal fungi provides insights into the early evolution of symbiotic traits.</title>
        <authorList>
            <person name="Miyauchi S."/>
            <person name="Kiss E."/>
            <person name="Kuo A."/>
            <person name="Drula E."/>
            <person name="Kohler A."/>
            <person name="Sanchez-Garcia M."/>
            <person name="Morin E."/>
            <person name="Andreopoulos B."/>
            <person name="Barry K.W."/>
            <person name="Bonito G."/>
            <person name="Buee M."/>
            <person name="Carver A."/>
            <person name="Chen C."/>
            <person name="Cichocki N."/>
            <person name="Clum A."/>
            <person name="Culley D."/>
            <person name="Crous P.W."/>
            <person name="Fauchery L."/>
            <person name="Girlanda M."/>
            <person name="Hayes R.D."/>
            <person name="Keri Z."/>
            <person name="LaButti K."/>
            <person name="Lipzen A."/>
            <person name="Lombard V."/>
            <person name="Magnuson J."/>
            <person name="Maillard F."/>
            <person name="Murat C."/>
            <person name="Nolan M."/>
            <person name="Ohm R.A."/>
            <person name="Pangilinan J."/>
            <person name="Pereira M.F."/>
            <person name="Perotto S."/>
            <person name="Peter M."/>
            <person name="Pfister S."/>
            <person name="Riley R."/>
            <person name="Sitrit Y."/>
            <person name="Stielow J.B."/>
            <person name="Szollosi G."/>
            <person name="Zifcakova L."/>
            <person name="Stursova M."/>
            <person name="Spatafora J.W."/>
            <person name="Tedersoo L."/>
            <person name="Vaario L.M."/>
            <person name="Yamada A."/>
            <person name="Yan M."/>
            <person name="Wang P."/>
            <person name="Xu J."/>
            <person name="Bruns T."/>
            <person name="Baldrian P."/>
            <person name="Vilgalys R."/>
            <person name="Dunand C."/>
            <person name="Henrissat B."/>
            <person name="Grigoriev I.V."/>
            <person name="Hibbett D."/>
            <person name="Nagy L.G."/>
            <person name="Martin F.M."/>
        </authorList>
    </citation>
    <scope>NUCLEOTIDE SEQUENCE</scope>
    <source>
        <strain evidence="11">BED1</strain>
    </source>
</reference>
<proteinExistence type="inferred from homology"/>
<evidence type="ECO:0000256" key="9">
    <source>
        <dbReference type="SAM" id="MobiDB-lite"/>
    </source>
</evidence>
<evidence type="ECO:0000256" key="5">
    <source>
        <dbReference type="ARBA" id="ARBA00022771"/>
    </source>
</evidence>
<sequence length="498" mass="55720">MSQNQFFPPIGQLAKKADDLPEEPTTSDGDTQNDRPLEEIESLCMRCGEQGTTRIMLTSIPYFREVIVMSFRCEHCGATNNEIQTAGAIRELGVTYTLKVLHRGDLDRQIVRSQACEIVIPEFDLTLPANERGQLTTVEGLLRDIVADLAADQPLRRTQDEAAYTKIQEIVDELKEVLDDNEEVEEIESDKPVVEKLKDDPVKKTITITLDDPSGDSFLEFVGSMADPKWSLKTYTRTLEQAARLGLVVSEEETKGAVEENTGDQKGAEGEDTGLDGRNDEIFEFPGICPRCGRALVTRMKKVSIPYFKDTLIMSTNCENCGYRDNEVKAGSAISEKGKRITLKVIDQEDLGRDVLKSETGGLTIPEIDLVLQHGTLGGRFTTLEGILNQVYEELSEKMILGDSSTTGNEDREKFQKFLKDLNAIKQVEREFTLIIDDPMANSYVQNIYAPDPDPNMTVETYERSWEQNEELGLNDMRVESYSGDKPVEGNNDKGDES</sequence>
<dbReference type="InterPro" id="IPR040141">
    <property type="entry name" value="ZPR1"/>
</dbReference>
<evidence type="ECO:0000313" key="11">
    <source>
        <dbReference type="EMBL" id="KAF8449139.1"/>
    </source>
</evidence>
<keyword evidence="4" id="KW-0677">Repeat</keyword>
<name>A0AAD4C5W0_BOLED</name>
<dbReference type="InterPro" id="IPR042452">
    <property type="entry name" value="ZPR1_Znf1/2"/>
</dbReference>
<feature type="domain" description="Zinc finger ZPR1-type" evidence="10">
    <location>
        <begin position="42"/>
        <end position="221"/>
    </location>
</feature>
<dbReference type="NCBIfam" id="TIGR00310">
    <property type="entry name" value="ZPR1_znf"/>
    <property type="match status" value="2"/>
</dbReference>
<keyword evidence="6" id="KW-0862">Zinc</keyword>
<dbReference type="PANTHER" id="PTHR10876">
    <property type="entry name" value="ZINC FINGER PROTEIN ZPR1"/>
    <property type="match status" value="1"/>
</dbReference>
<evidence type="ECO:0000256" key="6">
    <source>
        <dbReference type="ARBA" id="ARBA00022833"/>
    </source>
</evidence>
<dbReference type="GO" id="GO:0008270">
    <property type="term" value="F:zinc ion binding"/>
    <property type="evidence" value="ECO:0007669"/>
    <property type="project" value="UniProtKB-KW"/>
</dbReference>
<dbReference type="GO" id="GO:0005634">
    <property type="term" value="C:nucleus"/>
    <property type="evidence" value="ECO:0007669"/>
    <property type="project" value="UniProtKB-SubCell"/>
</dbReference>
<dbReference type="Pfam" id="PF03367">
    <property type="entry name" value="Zn_ribbon_ZPR1"/>
    <property type="match status" value="2"/>
</dbReference>
<dbReference type="InterPro" id="IPR004457">
    <property type="entry name" value="Znf_ZPR1"/>
</dbReference>
<dbReference type="AlphaFoldDB" id="A0AAD4C5W0"/>
<protein>
    <submittedName>
        <fullName evidence="11">Zf-ZPR1-domain-containing protein</fullName>
    </submittedName>
</protein>
<organism evidence="11 12">
    <name type="scientific">Boletus edulis BED1</name>
    <dbReference type="NCBI Taxonomy" id="1328754"/>
    <lineage>
        <taxon>Eukaryota</taxon>
        <taxon>Fungi</taxon>
        <taxon>Dikarya</taxon>
        <taxon>Basidiomycota</taxon>
        <taxon>Agaricomycotina</taxon>
        <taxon>Agaricomycetes</taxon>
        <taxon>Agaricomycetidae</taxon>
        <taxon>Boletales</taxon>
        <taxon>Boletineae</taxon>
        <taxon>Boletaceae</taxon>
        <taxon>Boletoideae</taxon>
        <taxon>Boletus</taxon>
    </lineage>
</organism>
<gene>
    <name evidence="11" type="ORF">L210DRAFT_910677</name>
</gene>
<evidence type="ECO:0000256" key="7">
    <source>
        <dbReference type="ARBA" id="ARBA00023242"/>
    </source>
</evidence>
<dbReference type="FunFam" id="2.20.25.420:FF:000001">
    <property type="entry name" value="Zinc finger protein ZPR1"/>
    <property type="match status" value="1"/>
</dbReference>
<evidence type="ECO:0000256" key="3">
    <source>
        <dbReference type="ARBA" id="ARBA00022723"/>
    </source>
</evidence>
<feature type="domain" description="Zinc finger ZPR1-type" evidence="10">
    <location>
        <begin position="287"/>
        <end position="447"/>
    </location>
</feature>
<dbReference type="SMART" id="SM00709">
    <property type="entry name" value="Zpr1"/>
    <property type="match status" value="2"/>
</dbReference>
<dbReference type="Gene3D" id="2.60.120.1040">
    <property type="entry name" value="ZPR1, A/B domain"/>
    <property type="match status" value="2"/>
</dbReference>
<feature type="region of interest" description="Disordered" evidence="9">
    <location>
        <begin position="253"/>
        <end position="277"/>
    </location>
</feature>
<keyword evidence="3" id="KW-0479">Metal-binding</keyword>
<evidence type="ECO:0000256" key="2">
    <source>
        <dbReference type="ARBA" id="ARBA00008354"/>
    </source>
</evidence>
<keyword evidence="5" id="KW-0863">Zinc-finger</keyword>
<keyword evidence="7" id="KW-0539">Nucleus</keyword>
<dbReference type="EMBL" id="WHUW01000003">
    <property type="protein sequence ID" value="KAF8449139.1"/>
    <property type="molecule type" value="Genomic_DNA"/>
</dbReference>